<dbReference type="Proteomes" id="UP000030140">
    <property type="component" value="Unassembled WGS sequence"/>
</dbReference>
<protein>
    <recommendedName>
        <fullName evidence="4">DUF4835 domain-containing protein</fullName>
    </recommendedName>
</protein>
<dbReference type="EMBL" id="JSAQ01000001">
    <property type="protein sequence ID" value="KGO06231.1"/>
    <property type="molecule type" value="Genomic_DNA"/>
</dbReference>
<dbReference type="RefSeq" id="WP_035325235.1">
    <property type="nucleotide sequence ID" value="NZ_CP015125.1"/>
</dbReference>
<keyword evidence="3" id="KW-1185">Reference proteome</keyword>
<evidence type="ECO:0000313" key="3">
    <source>
        <dbReference type="Proteomes" id="UP000030140"/>
    </source>
</evidence>
<reference evidence="2 3" key="1">
    <citation type="submission" date="2014-10" db="EMBL/GenBank/DDBJ databases">
        <title>Draft genome sequence of the proteorhodopsin-containing marine bacterium Dokdonia donghaensis.</title>
        <authorList>
            <person name="Gomez-Consarnau L."/>
            <person name="Gonzalez J.M."/>
            <person name="Riedel T."/>
            <person name="Jaenicke S."/>
            <person name="Wagner-Doebler I."/>
            <person name="Fuhrman J.A."/>
        </authorList>
    </citation>
    <scope>NUCLEOTIDE SEQUENCE [LARGE SCALE GENOMIC DNA]</scope>
    <source>
        <strain evidence="2 3">DSW-1</strain>
    </source>
</reference>
<evidence type="ECO:0000256" key="1">
    <source>
        <dbReference type="SAM" id="SignalP"/>
    </source>
</evidence>
<dbReference type="InterPro" id="IPR032274">
    <property type="entry name" value="DUF4835"/>
</dbReference>
<feature type="chain" id="PRO_5001987908" description="DUF4835 domain-containing protein" evidence="1">
    <location>
        <begin position="20"/>
        <end position="296"/>
    </location>
</feature>
<feature type="signal peptide" evidence="1">
    <location>
        <begin position="1"/>
        <end position="19"/>
    </location>
</feature>
<dbReference type="AlphaFoldDB" id="A0A0A2GV84"/>
<organism evidence="2 3">
    <name type="scientific">Dokdonia donghaensis DSW-1</name>
    <dbReference type="NCBI Taxonomy" id="1300343"/>
    <lineage>
        <taxon>Bacteria</taxon>
        <taxon>Pseudomonadati</taxon>
        <taxon>Bacteroidota</taxon>
        <taxon>Flavobacteriia</taxon>
        <taxon>Flavobacteriales</taxon>
        <taxon>Flavobacteriaceae</taxon>
        <taxon>Dokdonia</taxon>
    </lineage>
</organism>
<comment type="caution">
    <text evidence="2">The sequence shown here is derived from an EMBL/GenBank/DDBJ whole genome shotgun (WGS) entry which is preliminary data.</text>
</comment>
<proteinExistence type="predicted"/>
<sequence>MMRVLTFLVVLFCSFNLVAQELNAVVIINAEQTNKADLQVFKTLERSLTEFINTTKWTDKRFKQQERIDCSFNVIITQQDGNNFRASVQVGASRPVFGSNYDTPTFNFNDKQFDFEYTEFQPLIFNPNTFDSNLVSVIAFYAYTILGMDANTFKLNDGDGYFQIAKQIVTTAQPSSETGWNPQDGSQSRYRLNEDLLSPNFREFAGIMYTYHRTGLDFMGEDKKRSKQTLATTLSQFRSMYNKRPNNFLTRVFFDTKGEEIASIFSGGPSVNVKSLVEVLNQVAPTKSNYWRQITF</sequence>
<evidence type="ECO:0008006" key="4">
    <source>
        <dbReference type="Google" id="ProtNLM"/>
    </source>
</evidence>
<dbReference type="Pfam" id="PF16119">
    <property type="entry name" value="DUF4835"/>
    <property type="match status" value="1"/>
</dbReference>
<name>A0A0A2GV84_9FLAO</name>
<evidence type="ECO:0000313" key="2">
    <source>
        <dbReference type="EMBL" id="KGO06231.1"/>
    </source>
</evidence>
<gene>
    <name evidence="2" type="ORF">NV36_04870</name>
</gene>
<keyword evidence="1" id="KW-0732">Signal</keyword>
<accession>A0A0A2GV84</accession>